<comment type="caution">
    <text evidence="2">The sequence shown here is derived from an EMBL/GenBank/DDBJ whole genome shotgun (WGS) entry which is preliminary data.</text>
</comment>
<protein>
    <submittedName>
        <fullName evidence="2">PrcB C superfamily protein</fullName>
    </submittedName>
</protein>
<sequence>MKPVFLLLLSIALFSCSSDDDDARVDSRLEFVKDGNFNDENQSLANRNFTISSQSELENTFTDQESFLSYFDENPINFQQDILLMATDQVRNTGGYSIEILFESENETTLVLRIQNNSPEGTMVTLPLLIPYQVKKIPKTNKEIIFQ</sequence>
<dbReference type="Proteomes" id="UP000012317">
    <property type="component" value="Unassembled WGS sequence"/>
</dbReference>
<accession>N1WUA1</accession>
<dbReference type="RefSeq" id="WP_003440667.1">
    <property type="nucleotide sequence ID" value="NZ_APLF01000009.1"/>
</dbReference>
<dbReference type="AlphaFoldDB" id="N1WUA1"/>
<name>N1WUA1_9FLAO</name>
<keyword evidence="3" id="KW-1185">Reference proteome</keyword>
<dbReference type="eggNOG" id="ENOG502ZYDG">
    <property type="taxonomic scope" value="Bacteria"/>
</dbReference>
<gene>
    <name evidence="2" type="ORF">pgond44_09476</name>
</gene>
<evidence type="ECO:0000313" key="2">
    <source>
        <dbReference type="EMBL" id="EMY80782.1"/>
    </source>
</evidence>
<feature type="domain" description="PrcB C-terminal" evidence="1">
    <location>
        <begin position="90"/>
        <end position="138"/>
    </location>
</feature>
<evidence type="ECO:0000313" key="3">
    <source>
        <dbReference type="Proteomes" id="UP000012317"/>
    </source>
</evidence>
<organism evidence="2 3">
    <name type="scientific">Psychroflexus gondwanensis ACAM 44</name>
    <dbReference type="NCBI Taxonomy" id="1189619"/>
    <lineage>
        <taxon>Bacteria</taxon>
        <taxon>Pseudomonadati</taxon>
        <taxon>Bacteroidota</taxon>
        <taxon>Flavobacteriia</taxon>
        <taxon>Flavobacteriales</taxon>
        <taxon>Flavobacteriaceae</taxon>
        <taxon>Psychroflexus</taxon>
    </lineage>
</organism>
<dbReference type="InterPro" id="IPR025748">
    <property type="entry name" value="PrcB_C_dom"/>
</dbReference>
<dbReference type="EMBL" id="APLF01000009">
    <property type="protein sequence ID" value="EMY80782.1"/>
    <property type="molecule type" value="Genomic_DNA"/>
</dbReference>
<reference evidence="2 3" key="1">
    <citation type="journal article" date="2014" name="Genome Biol. Evol.">
        <title>Extensive gene acquisition in the extremely psychrophilic bacterial species Psychroflexus torquis and the link to sea-ice ecosystem specialism.</title>
        <authorList>
            <person name="Feng S."/>
            <person name="Powell S.M."/>
            <person name="Wilson R."/>
            <person name="Bowman J.P."/>
        </authorList>
    </citation>
    <scope>NUCLEOTIDE SEQUENCE [LARGE SCALE GENOMIC DNA]</scope>
    <source>
        <strain evidence="2 3">ACAM 44</strain>
    </source>
</reference>
<dbReference type="Pfam" id="PF14343">
    <property type="entry name" value="PrcB_C"/>
    <property type="match status" value="1"/>
</dbReference>
<dbReference type="STRING" id="1189619.pgond44_09476"/>
<evidence type="ECO:0000259" key="1">
    <source>
        <dbReference type="Pfam" id="PF14343"/>
    </source>
</evidence>
<proteinExistence type="predicted"/>
<dbReference type="PROSITE" id="PS51257">
    <property type="entry name" value="PROKAR_LIPOPROTEIN"/>
    <property type="match status" value="1"/>
</dbReference>